<gene>
    <name evidence="3" type="ORF">FB470_006688</name>
</gene>
<dbReference type="SUPFAM" id="SSF53474">
    <property type="entry name" value="alpha/beta-Hydrolases"/>
    <property type="match status" value="1"/>
</dbReference>
<comment type="caution">
    <text evidence="3">The sequence shown here is derived from an EMBL/GenBank/DDBJ whole genome shotgun (WGS) entry which is preliminary data.</text>
</comment>
<dbReference type="Pfam" id="PF12697">
    <property type="entry name" value="Abhydrolase_6"/>
    <property type="match status" value="1"/>
</dbReference>
<dbReference type="InterPro" id="IPR029058">
    <property type="entry name" value="AB_hydrolase_fold"/>
</dbReference>
<evidence type="ECO:0000313" key="4">
    <source>
        <dbReference type="Proteomes" id="UP001229651"/>
    </source>
</evidence>
<accession>A0ABU0F534</accession>
<evidence type="ECO:0000313" key="3">
    <source>
        <dbReference type="EMBL" id="MDQ0382694.1"/>
    </source>
</evidence>
<feature type="domain" description="AB hydrolase-1" evidence="2">
    <location>
        <begin position="64"/>
        <end position="320"/>
    </location>
</feature>
<dbReference type="InterPro" id="IPR000073">
    <property type="entry name" value="AB_hydrolase_1"/>
</dbReference>
<dbReference type="Gene3D" id="3.40.50.1820">
    <property type="entry name" value="alpha/beta hydrolase"/>
    <property type="match status" value="1"/>
</dbReference>
<keyword evidence="1" id="KW-0732">Signal</keyword>
<proteinExistence type="predicted"/>
<feature type="chain" id="PRO_5045449429" description="AB hydrolase-1 domain-containing protein" evidence="1">
    <location>
        <begin position="24"/>
        <end position="334"/>
    </location>
</feature>
<keyword evidence="4" id="KW-1185">Reference proteome</keyword>
<dbReference type="RefSeq" id="WP_306998091.1">
    <property type="nucleotide sequence ID" value="NZ_JAUSUT010000001.1"/>
</dbReference>
<dbReference type="Proteomes" id="UP001229651">
    <property type="component" value="Unassembled WGS sequence"/>
</dbReference>
<protein>
    <recommendedName>
        <fullName evidence="2">AB hydrolase-1 domain-containing protein</fullName>
    </recommendedName>
</protein>
<feature type="signal peptide" evidence="1">
    <location>
        <begin position="1"/>
        <end position="23"/>
    </location>
</feature>
<evidence type="ECO:0000259" key="2">
    <source>
        <dbReference type="Pfam" id="PF12697"/>
    </source>
</evidence>
<evidence type="ECO:0000256" key="1">
    <source>
        <dbReference type="SAM" id="SignalP"/>
    </source>
</evidence>
<sequence length="334" mass="34902">MVSAAAAVLLATVAAVRPPGAEAAVPTCWDDRVPVALAPGLPAAQAVAVRLCVPGDDTPDLVQLLVPGATYNSSYWDFPVKRNSYVDFMNAHGRATITFERLNTGRSDSVPAPLVTTPDDAYTLHQVVQRLRHDGVAGHRFATVVTVGHSLGSINATDEAALFHDVDGVVVSGFTHFPAPDLVTGLAANRLVEPAPGQPGEVQPKPGARAEYFYGPSGADPDVLAADEAIPDTITLGELATFPTGMAGVQSDLITAPVLLAEGSGERIFHCAVGPCATAEEVALVEGPRYAAARSVTPFVLAGSGHDLNLAPNAPEFFARALQWIDETVSFRRV</sequence>
<dbReference type="EMBL" id="JAUSUT010000001">
    <property type="protein sequence ID" value="MDQ0382694.1"/>
    <property type="molecule type" value="Genomic_DNA"/>
</dbReference>
<name>A0ABU0F534_9PSEU</name>
<organism evidence="3 4">
    <name type="scientific">Amycolatopsis thermophila</name>
    <dbReference type="NCBI Taxonomy" id="206084"/>
    <lineage>
        <taxon>Bacteria</taxon>
        <taxon>Bacillati</taxon>
        <taxon>Actinomycetota</taxon>
        <taxon>Actinomycetes</taxon>
        <taxon>Pseudonocardiales</taxon>
        <taxon>Pseudonocardiaceae</taxon>
        <taxon>Amycolatopsis</taxon>
    </lineage>
</organism>
<reference evidence="3 4" key="1">
    <citation type="submission" date="2023-07" db="EMBL/GenBank/DDBJ databases">
        <title>Sequencing the genomes of 1000 actinobacteria strains.</title>
        <authorList>
            <person name="Klenk H.-P."/>
        </authorList>
    </citation>
    <scope>NUCLEOTIDE SEQUENCE [LARGE SCALE GENOMIC DNA]</scope>
    <source>
        <strain evidence="3 4">DSM 45805</strain>
    </source>
</reference>